<reference evidence="2" key="1">
    <citation type="journal article" date="2017" name="J. Phycol.">
        <title>Analysis of chloroplast genomes and a supermatrix inform reclassification of the Rhodomelaceae (Rhodophyta).</title>
        <authorList>
            <person name="Diaz-Tapia P."/>
            <person name="Maggs C.A."/>
            <person name="West J.A."/>
            <person name="Verbruggen H."/>
        </authorList>
    </citation>
    <scope>NUCLEOTIDE SEQUENCE</scope>
    <source>
        <strain evidence="2">PD1686</strain>
    </source>
</reference>
<organism evidence="2">
    <name type="scientific">Palisada sp</name>
    <dbReference type="NCBI Taxonomy" id="1955416"/>
    <lineage>
        <taxon>Eukaryota</taxon>
        <taxon>Rhodophyta</taxon>
        <taxon>Florideophyceae</taxon>
        <taxon>Rhodymeniophycidae</taxon>
        <taxon>Ceramiales</taxon>
        <taxon>Rhodomelaceae</taxon>
        <taxon>Laurencieae</taxon>
        <taxon>Palisada</taxon>
    </lineage>
</organism>
<evidence type="ECO:0000313" key="2">
    <source>
        <dbReference type="EMBL" id="ARW68742.1"/>
    </source>
</evidence>
<geneLocation type="chloroplast" evidence="2"/>
<proteinExistence type="predicted"/>
<dbReference type="AlphaFoldDB" id="A0A1Z1MSD6"/>
<keyword evidence="1" id="KW-0472">Membrane</keyword>
<evidence type="ECO:0000256" key="1">
    <source>
        <dbReference type="SAM" id="Phobius"/>
    </source>
</evidence>
<protein>
    <submittedName>
        <fullName evidence="2">Uncharacterized protein</fullName>
    </submittedName>
</protein>
<keyword evidence="1" id="KW-0812">Transmembrane</keyword>
<keyword evidence="2" id="KW-0150">Chloroplast</keyword>
<gene>
    <name evidence="2" type="primary">Orf44</name>
</gene>
<accession>A0A1Z1MSD6</accession>
<dbReference type="EMBL" id="MF101453">
    <property type="protein sequence ID" value="ARW68742.1"/>
    <property type="molecule type" value="Genomic_DNA"/>
</dbReference>
<sequence length="44" mass="5488">MTYKIVSYLYNYVYILRIIIINSINNYIYCKLICNKIYMFFIEC</sequence>
<feature type="transmembrane region" description="Helical" evidence="1">
    <location>
        <begin position="12"/>
        <end position="30"/>
    </location>
</feature>
<name>A0A1Z1MSD6_9FLOR</name>
<keyword evidence="1" id="KW-1133">Transmembrane helix</keyword>
<keyword evidence="2" id="KW-0934">Plastid</keyword>